<organism evidence="2 3">
    <name type="scientific">Pelodictyon phaeoclathratiforme (strain DSM 5477 / BU-1)</name>
    <dbReference type="NCBI Taxonomy" id="324925"/>
    <lineage>
        <taxon>Bacteria</taxon>
        <taxon>Pseudomonadati</taxon>
        <taxon>Chlorobiota</taxon>
        <taxon>Chlorobiia</taxon>
        <taxon>Chlorobiales</taxon>
        <taxon>Chlorobiaceae</taxon>
        <taxon>Chlorobium/Pelodictyon group</taxon>
        <taxon>Pelodictyon</taxon>
    </lineage>
</organism>
<dbReference type="KEGG" id="pph:Ppha_1705"/>
<evidence type="ECO:0000313" key="2">
    <source>
        <dbReference type="EMBL" id="ACF43941.1"/>
    </source>
</evidence>
<name>B4SAZ5_PELPB</name>
<proteinExistence type="predicted"/>
<evidence type="ECO:0000256" key="1">
    <source>
        <dbReference type="ARBA" id="ARBA00022649"/>
    </source>
</evidence>
<evidence type="ECO:0000313" key="3">
    <source>
        <dbReference type="Proteomes" id="UP000002724"/>
    </source>
</evidence>
<dbReference type="Proteomes" id="UP000002724">
    <property type="component" value="Chromosome"/>
</dbReference>
<dbReference type="Pfam" id="PF05016">
    <property type="entry name" value="ParE_toxin"/>
    <property type="match status" value="1"/>
</dbReference>
<dbReference type="AlphaFoldDB" id="B4SAZ5"/>
<dbReference type="eggNOG" id="COG3668">
    <property type="taxonomic scope" value="Bacteria"/>
</dbReference>
<dbReference type="HOGENOM" id="CLU_147162_7_0_10"/>
<keyword evidence="3" id="KW-1185">Reference proteome</keyword>
<accession>B4SAZ5</accession>
<dbReference type="OrthoDB" id="595476at2"/>
<dbReference type="InterPro" id="IPR035093">
    <property type="entry name" value="RelE/ParE_toxin_dom_sf"/>
</dbReference>
<dbReference type="InterPro" id="IPR007712">
    <property type="entry name" value="RelE/ParE_toxin"/>
</dbReference>
<sequence>MKKVVFLRYAKHELDDATHFYDMEFIGLGHSFKEEVKKAISRIAEYPEAWPVVRGDIRKYLIHKFPYNLLYSIEKEHIVVVAVAHQHRKPDYWIDRT</sequence>
<gene>
    <name evidence="2" type="ordered locus">Ppha_1705</name>
</gene>
<keyword evidence="1" id="KW-1277">Toxin-antitoxin system</keyword>
<dbReference type="EMBL" id="CP001110">
    <property type="protein sequence ID" value="ACF43941.1"/>
    <property type="molecule type" value="Genomic_DNA"/>
</dbReference>
<dbReference type="RefSeq" id="WP_012508428.1">
    <property type="nucleotide sequence ID" value="NC_011060.1"/>
</dbReference>
<protein>
    <submittedName>
        <fullName evidence="2">Plasmid stabilization system</fullName>
    </submittedName>
</protein>
<dbReference type="STRING" id="324925.Ppha_1705"/>
<reference evidence="2 3" key="1">
    <citation type="submission" date="2008-06" db="EMBL/GenBank/DDBJ databases">
        <title>Complete sequence of Pelodictyon phaeoclathratiforme BU-1.</title>
        <authorList>
            <consortium name="US DOE Joint Genome Institute"/>
            <person name="Lucas S."/>
            <person name="Copeland A."/>
            <person name="Lapidus A."/>
            <person name="Glavina del Rio T."/>
            <person name="Dalin E."/>
            <person name="Tice H."/>
            <person name="Bruce D."/>
            <person name="Goodwin L."/>
            <person name="Pitluck S."/>
            <person name="Schmutz J."/>
            <person name="Larimer F."/>
            <person name="Land M."/>
            <person name="Hauser L."/>
            <person name="Kyrpides N."/>
            <person name="Mikhailova N."/>
            <person name="Liu Z."/>
            <person name="Li T."/>
            <person name="Zhao F."/>
            <person name="Overmann J."/>
            <person name="Bryant D.A."/>
            <person name="Richardson P."/>
        </authorList>
    </citation>
    <scope>NUCLEOTIDE SEQUENCE [LARGE SCALE GENOMIC DNA]</scope>
    <source>
        <strain evidence="3">DSM 5477 / BU-1</strain>
    </source>
</reference>
<dbReference type="Gene3D" id="3.30.2310.20">
    <property type="entry name" value="RelE-like"/>
    <property type="match status" value="1"/>
</dbReference>